<dbReference type="Proteomes" id="UP000567885">
    <property type="component" value="Unassembled WGS sequence"/>
</dbReference>
<dbReference type="InterPro" id="IPR042097">
    <property type="entry name" value="Aminopeptidase_N-like_N_sf"/>
</dbReference>
<feature type="compositionally biased region" description="Low complexity" evidence="10">
    <location>
        <begin position="1320"/>
        <end position="1334"/>
    </location>
</feature>
<feature type="domain" description="Transcription initiation factor TFIID subunit 2 Ig-like" evidence="11">
    <location>
        <begin position="609"/>
        <end position="788"/>
    </location>
</feature>
<accession>A0A8H5WSD7</accession>
<dbReference type="InterPro" id="IPR057345">
    <property type="entry name" value="Ig-like_TAF2"/>
</dbReference>
<dbReference type="Gene3D" id="2.60.40.1730">
    <property type="entry name" value="tricorn interacting facor f3 domain"/>
    <property type="match status" value="1"/>
</dbReference>
<keyword evidence="5" id="KW-0804">Transcription</keyword>
<comment type="caution">
    <text evidence="13">The sequence shown here is derived from an EMBL/GenBank/DDBJ whole genome shotgun (WGS) entry which is preliminary data.</text>
</comment>
<feature type="compositionally biased region" description="Polar residues" evidence="10">
    <location>
        <begin position="1267"/>
        <end position="1280"/>
    </location>
</feature>
<evidence type="ECO:0000256" key="5">
    <source>
        <dbReference type="ARBA" id="ARBA00023163"/>
    </source>
</evidence>
<evidence type="ECO:0000313" key="14">
    <source>
        <dbReference type="Proteomes" id="UP000567885"/>
    </source>
</evidence>
<dbReference type="Pfam" id="PF25577">
    <property type="entry name" value="TPR_TAF2_C"/>
    <property type="match status" value="1"/>
</dbReference>
<dbReference type="GO" id="GO:0000976">
    <property type="term" value="F:transcription cis-regulatory region binding"/>
    <property type="evidence" value="ECO:0007669"/>
    <property type="project" value="TreeGrafter"/>
</dbReference>
<dbReference type="InterPro" id="IPR027268">
    <property type="entry name" value="Peptidase_M4/M1_CTD_sf"/>
</dbReference>
<dbReference type="CDD" id="cd09839">
    <property type="entry name" value="M1_like_TAF2"/>
    <property type="match status" value="1"/>
</dbReference>
<name>A0A8H5WSD7_FUSHE</name>
<protein>
    <recommendedName>
        <fullName evidence="3">Transcription initiation factor TFIID subunit 2</fullName>
    </recommendedName>
    <alternativeName>
        <fullName evidence="8">TBP-associated factor 2</fullName>
    </alternativeName>
</protein>
<dbReference type="EMBL" id="JAAGWQ010000092">
    <property type="protein sequence ID" value="KAF5668568.1"/>
    <property type="molecule type" value="Genomic_DNA"/>
</dbReference>
<keyword evidence="4" id="KW-0805">Transcription regulation</keyword>
<organism evidence="13 14">
    <name type="scientific">Fusarium heterosporum</name>
    <dbReference type="NCBI Taxonomy" id="42747"/>
    <lineage>
        <taxon>Eukaryota</taxon>
        <taxon>Fungi</taxon>
        <taxon>Dikarya</taxon>
        <taxon>Ascomycota</taxon>
        <taxon>Pezizomycotina</taxon>
        <taxon>Sordariomycetes</taxon>
        <taxon>Hypocreomycetidae</taxon>
        <taxon>Hypocreales</taxon>
        <taxon>Nectriaceae</taxon>
        <taxon>Fusarium</taxon>
        <taxon>Fusarium heterosporum species complex</taxon>
    </lineage>
</organism>
<evidence type="ECO:0000256" key="2">
    <source>
        <dbReference type="ARBA" id="ARBA00010937"/>
    </source>
</evidence>
<evidence type="ECO:0000256" key="3">
    <source>
        <dbReference type="ARBA" id="ARBA00017363"/>
    </source>
</evidence>
<feature type="compositionally biased region" description="Low complexity" evidence="10">
    <location>
        <begin position="1509"/>
        <end position="1522"/>
    </location>
</feature>
<dbReference type="FunFam" id="1.10.390.10:FF:000011">
    <property type="entry name" value="Transcription initiation factor TFIID subunit"/>
    <property type="match status" value="1"/>
</dbReference>
<evidence type="ECO:0000256" key="7">
    <source>
        <dbReference type="ARBA" id="ARBA00025346"/>
    </source>
</evidence>
<feature type="compositionally biased region" description="Basic residues" evidence="10">
    <location>
        <begin position="1405"/>
        <end position="1417"/>
    </location>
</feature>
<feature type="compositionally biased region" description="Pro residues" evidence="10">
    <location>
        <begin position="1235"/>
        <end position="1256"/>
    </location>
</feature>
<dbReference type="OrthoDB" id="308861at2759"/>
<comment type="subcellular location">
    <subcellularLocation>
        <location evidence="1">Nucleus</location>
    </subcellularLocation>
</comment>
<dbReference type="GO" id="GO:0006367">
    <property type="term" value="P:transcription initiation at RNA polymerase II promoter"/>
    <property type="evidence" value="ECO:0007669"/>
    <property type="project" value="TreeGrafter"/>
</dbReference>
<dbReference type="SUPFAM" id="SSF63737">
    <property type="entry name" value="Leukotriene A4 hydrolase N-terminal domain"/>
    <property type="match status" value="1"/>
</dbReference>
<reference evidence="13 14" key="1">
    <citation type="submission" date="2020-05" db="EMBL/GenBank/DDBJ databases">
        <title>Identification and distribution of gene clusters putatively required for synthesis of sphingolipid metabolism inhibitors in phylogenetically diverse species of the filamentous fungus Fusarium.</title>
        <authorList>
            <person name="Kim H.-S."/>
            <person name="Busman M."/>
            <person name="Brown D.W."/>
            <person name="Divon H."/>
            <person name="Uhlig S."/>
            <person name="Proctor R.H."/>
        </authorList>
    </citation>
    <scope>NUCLEOTIDE SEQUENCE [LARGE SCALE GENOMIC DNA]</scope>
    <source>
        <strain evidence="13 14">NRRL 20693</strain>
    </source>
</reference>
<evidence type="ECO:0000256" key="4">
    <source>
        <dbReference type="ARBA" id="ARBA00023015"/>
    </source>
</evidence>
<keyword evidence="9" id="KW-0175">Coiled coil</keyword>
<dbReference type="SUPFAM" id="SSF55486">
    <property type="entry name" value="Metalloproteases ('zincins'), catalytic domain"/>
    <property type="match status" value="1"/>
</dbReference>
<evidence type="ECO:0000256" key="10">
    <source>
        <dbReference type="SAM" id="MobiDB-lite"/>
    </source>
</evidence>
<evidence type="ECO:0000259" key="12">
    <source>
        <dbReference type="Pfam" id="PF25577"/>
    </source>
</evidence>
<dbReference type="GO" id="GO:0003682">
    <property type="term" value="F:chromatin binding"/>
    <property type="evidence" value="ECO:0007669"/>
    <property type="project" value="TreeGrafter"/>
</dbReference>
<dbReference type="InterPro" id="IPR057991">
    <property type="entry name" value="TPR_TAF2_C"/>
</dbReference>
<evidence type="ECO:0000313" key="13">
    <source>
        <dbReference type="EMBL" id="KAF5668568.1"/>
    </source>
</evidence>
<keyword evidence="14" id="KW-1185">Reference proteome</keyword>
<feature type="domain" description="Transcription initiation factor TFIID subunit 2 TPR repeats" evidence="12">
    <location>
        <begin position="794"/>
        <end position="1080"/>
    </location>
</feature>
<evidence type="ECO:0000259" key="11">
    <source>
        <dbReference type="Pfam" id="PF25316"/>
    </source>
</evidence>
<evidence type="ECO:0000256" key="8">
    <source>
        <dbReference type="ARBA" id="ARBA00076306"/>
    </source>
</evidence>
<feature type="compositionally biased region" description="Low complexity" evidence="10">
    <location>
        <begin position="1351"/>
        <end position="1361"/>
    </location>
</feature>
<dbReference type="Gene3D" id="1.10.390.10">
    <property type="entry name" value="Neutral Protease Domain 2"/>
    <property type="match status" value="1"/>
</dbReference>
<feature type="compositionally biased region" description="Polar residues" evidence="10">
    <location>
        <begin position="11"/>
        <end position="23"/>
    </location>
</feature>
<dbReference type="PANTHER" id="PTHR15137:SF9">
    <property type="entry name" value="TRANSCRIPTION INITIATION FACTOR TFIID SUBUNIT 2"/>
    <property type="match status" value="1"/>
</dbReference>
<dbReference type="Pfam" id="PF25316">
    <property type="entry name" value="TAF2_3rd"/>
    <property type="match status" value="1"/>
</dbReference>
<gene>
    <name evidence="13" type="ORF">FHETE_5259</name>
</gene>
<feature type="coiled-coil region" evidence="9">
    <location>
        <begin position="1123"/>
        <end position="1150"/>
    </location>
</feature>
<evidence type="ECO:0000256" key="9">
    <source>
        <dbReference type="SAM" id="Coils"/>
    </source>
</evidence>
<evidence type="ECO:0000256" key="6">
    <source>
        <dbReference type="ARBA" id="ARBA00023242"/>
    </source>
</evidence>
<keyword evidence="6" id="KW-0539">Nucleus</keyword>
<dbReference type="InterPro" id="IPR037813">
    <property type="entry name" value="TAF2"/>
</dbReference>
<feature type="region of interest" description="Disordered" evidence="10">
    <location>
        <begin position="1230"/>
        <end position="1551"/>
    </location>
</feature>
<comment type="similarity">
    <text evidence="2">Belongs to the TAF2 family.</text>
</comment>
<dbReference type="GO" id="GO:0005669">
    <property type="term" value="C:transcription factor TFIID complex"/>
    <property type="evidence" value="ECO:0007669"/>
    <property type="project" value="InterPro"/>
</dbReference>
<dbReference type="PANTHER" id="PTHR15137">
    <property type="entry name" value="TRANSCRIPTION INITIATION FACTOR TFIID"/>
    <property type="match status" value="1"/>
</dbReference>
<feature type="compositionally biased region" description="Pro residues" evidence="10">
    <location>
        <begin position="1289"/>
        <end position="1319"/>
    </location>
</feature>
<evidence type="ECO:0000256" key="1">
    <source>
        <dbReference type="ARBA" id="ARBA00004123"/>
    </source>
</evidence>
<proteinExistence type="inferred from homology"/>
<sequence length="1551" mass="175929">MATLAMPQEPAPSNHSLLDTNDGSISAEDEPVLDFFVIKQEVNLEINFRDKRIDGTTDIFIATFNDKIEDISLDAADCDIDTDNVYVSEIRESNGDIREIQKRKTDATYHDPYAKLTYPESWSLRADHHDIRRKRAQSIFRSRKTDVPAENRVFEGCTPVYRSLRVNLRRKAEDRPRVIIRKSTSALDQAERANRQFKITIPFTNTNPRDGIQFVGVDPLDNRFTHMYTRSSIHPGTASCIFPCVDDHGSRCDWRISIKYPRTLGDALQQALATQQNGNNADKMQVDGQERIHNLAEEDKLREMSVVCSGFLMEEIVDPDDDHKKIMTFEPEKKVSVQKLGFAVGPFEHIDLSSEFRTEEDEVKLGMNALKVHAYCLPHRADWVRNTAAATTMAADFFTYTFARYPFGNFKLCFLDDMIEDTVSLYSMAFISNRLLFPEDIIDTEIDVTRKIVQTLAYQWIGINMIPNTRNDLWLIVGIAHFMTDLFMKKLCGNNEYRFRMKTLSDQLVQVDVDRPSLYDLGAYLHLGEFEMDFMTLKAPVIFFILDKRLIKASGGHGLTRILSKMLTKVQIEASDKATILETEKFRATCEKGAKYRLESFWNQWVYGSGCPRFDVKAKFNKKRLCVELTLNQIQYQTAKRPPLEKDDFLRVVKERRSGVTPGEVQPLFTGPMTVRIHEADGTPYEHILEIREDATRSTKFEIPYNTKYKRLKRTRRMKEKQNVGASMDAENLDDALLYCLGDVLQTPEDQAQWELIDWDPETERKMDQESYEWIRVDADFEWSCDMKRTLEPYMYVSQLQQDRDVVAQQDAMLYLTQGPLHPIASGFLTRTLVDRRYFHGIRTMAAEALPRQANIKDLSMLGLRQLMKAFSEMFCHKGTNQPKPNDFTDKKQYNVQCAIIKAIAQVRDAQTYKCPLEARQFILDQLLFNNNEDNPYSDHFYIATLVEALATSLIPSKQDDWFAMQNKIPNEEEKQFLDRAIEQIERVLRRDEWTHSYQNVWTIAGLSAKQRLMKADVIPKRYGDFGQYLLDGTRDLIRIKAFEALIDLGAMLDPTVFSFLTYSLITDRSPYVRNKLIEAAASGLAAIAFGEHSKANKNDAPQEDEEGDLLLVQDSAQEIEARKEMFARKENLDAALKALRREMDETYGSDERHYSIAMRKALDHPNLGRGEMESMLDLAAMMFEEAGDWVVTIPLPKAWSVEREKPPPGLLNRLMITFKSHYRDKPRVPLVQALPPPPPAVPVTPSLPTPAPPTPSVELKRPTPLQKPSSIKLNTNRAATPQRSSVPPQRPSVPPQRPSVPPQRPSAPPQRPSVPPQRPSASPSIQSPKPSQPKGERDTIVASPVLSRQPSVTSSSGSKPSWPPEPSSSANIKRPRQDKDEHHTPAPKRPKVEKPFGTESSVPKKPRKMVHLRVRPSRLASVLRKSSKPSTNGRAPLPSGLSRDGPPPSSSKSDSITAKPVRKPLPSGDVVRRPLPGGPASLPQPVPERKASHNTPAPERKVSLNTHSSSTPKPKSASPATSTPPPGEPPVQRRKIKIIRKSNPPPPSAP</sequence>
<feature type="region of interest" description="Disordered" evidence="10">
    <location>
        <begin position="1"/>
        <end position="23"/>
    </location>
</feature>
<feature type="compositionally biased region" description="Basic and acidic residues" evidence="10">
    <location>
        <begin position="1376"/>
        <end position="1397"/>
    </location>
</feature>
<comment type="function">
    <text evidence="7">Functions as a component of the DNA-binding general transcription factor complex TFIID. Binding of TFIID to a promoter (with or without TATA element) is the initial step in pre-initiation complex (PIC) formation. TFIID plays a key role in the regulation of gene expression by RNA polymerase II through different activities such as transcription activator interaction, core promoter recognition and selectivity, TFIIA and TFIIB interaction, chromatin modification (histone acetylation by TAF1), facilitation of DNA opening and initiation of transcription.</text>
</comment>
<dbReference type="GO" id="GO:0016251">
    <property type="term" value="F:RNA polymerase II general transcription initiation factor activity"/>
    <property type="evidence" value="ECO:0007669"/>
    <property type="project" value="TreeGrafter"/>
</dbReference>